<proteinExistence type="predicted"/>
<dbReference type="GO" id="GO:0005524">
    <property type="term" value="F:ATP binding"/>
    <property type="evidence" value="ECO:0007669"/>
    <property type="project" value="UniProtKB-KW"/>
</dbReference>
<dbReference type="Proteomes" id="UP001244563">
    <property type="component" value="Unassembled WGS sequence"/>
</dbReference>
<dbReference type="RefSeq" id="WP_306879847.1">
    <property type="nucleotide sequence ID" value="NZ_JAUSSW010000019.1"/>
</dbReference>
<dbReference type="Pfam" id="PF02861">
    <property type="entry name" value="Clp_N"/>
    <property type="match status" value="1"/>
</dbReference>
<dbReference type="GO" id="GO:0008233">
    <property type="term" value="F:peptidase activity"/>
    <property type="evidence" value="ECO:0007669"/>
    <property type="project" value="UniProtKB-KW"/>
</dbReference>
<keyword evidence="3" id="KW-0645">Protease</keyword>
<dbReference type="InterPro" id="IPR036628">
    <property type="entry name" value="Clp_N_dom_sf"/>
</dbReference>
<evidence type="ECO:0000259" key="2">
    <source>
        <dbReference type="PROSITE" id="PS51903"/>
    </source>
</evidence>
<keyword evidence="4" id="KW-1185">Reference proteome</keyword>
<dbReference type="Gene3D" id="1.10.1780.10">
    <property type="entry name" value="Clp, N-terminal domain"/>
    <property type="match status" value="1"/>
</dbReference>
<evidence type="ECO:0000313" key="4">
    <source>
        <dbReference type="Proteomes" id="UP001244563"/>
    </source>
</evidence>
<comment type="caution">
    <text evidence="3">The sequence shown here is derived from an EMBL/GenBank/DDBJ whole genome shotgun (WGS) entry which is preliminary data.</text>
</comment>
<evidence type="ECO:0000256" key="1">
    <source>
        <dbReference type="PROSITE-ProRule" id="PRU01251"/>
    </source>
</evidence>
<evidence type="ECO:0000313" key="3">
    <source>
        <dbReference type="EMBL" id="MDQ0104618.1"/>
    </source>
</evidence>
<keyword evidence="3" id="KW-0067">ATP-binding</keyword>
<dbReference type="InterPro" id="IPR004176">
    <property type="entry name" value="Clp_R_N"/>
</dbReference>
<gene>
    <name evidence="3" type="ORF">J2T10_004293</name>
</gene>
<organism evidence="3 4">
    <name type="scientific">Paenarthrobacter nicotinovorans</name>
    <name type="common">Arthrobacter nicotinovorans</name>
    <dbReference type="NCBI Taxonomy" id="29320"/>
    <lineage>
        <taxon>Bacteria</taxon>
        <taxon>Bacillati</taxon>
        <taxon>Actinomycetota</taxon>
        <taxon>Actinomycetes</taxon>
        <taxon>Micrococcales</taxon>
        <taxon>Micrococcaceae</taxon>
        <taxon>Paenarthrobacter</taxon>
    </lineage>
</organism>
<keyword evidence="1" id="KW-0677">Repeat</keyword>
<dbReference type="EMBL" id="JAUSSW010000019">
    <property type="protein sequence ID" value="MDQ0104618.1"/>
    <property type="molecule type" value="Genomic_DNA"/>
</dbReference>
<keyword evidence="3" id="KW-0378">Hydrolase</keyword>
<dbReference type="GO" id="GO:0006508">
    <property type="term" value="P:proteolysis"/>
    <property type="evidence" value="ECO:0007669"/>
    <property type="project" value="UniProtKB-KW"/>
</dbReference>
<dbReference type="SUPFAM" id="SSF81923">
    <property type="entry name" value="Double Clp-N motif"/>
    <property type="match status" value="1"/>
</dbReference>
<accession>A0ABT9TSF8</accession>
<dbReference type="PROSITE" id="PS51903">
    <property type="entry name" value="CLP_R"/>
    <property type="match status" value="1"/>
</dbReference>
<reference evidence="3 4" key="1">
    <citation type="submission" date="2023-07" db="EMBL/GenBank/DDBJ databases">
        <title>Sorghum-associated microbial communities from plants grown in Nebraska, USA.</title>
        <authorList>
            <person name="Schachtman D."/>
        </authorList>
    </citation>
    <scope>NUCLEOTIDE SEQUENCE [LARGE SCALE GENOMIC DNA]</scope>
    <source>
        <strain evidence="3 4">CC523</strain>
    </source>
</reference>
<name>A0ABT9TSF8_PAENI</name>
<protein>
    <submittedName>
        <fullName evidence="3">ATP-dependent Clp protease ATP-binding subunit ClpA</fullName>
    </submittedName>
</protein>
<sequence length="152" mass="16651">MFEQFTHDTRRIVGFAMEEARSLGDKRMGTEHLLLGALHERGPADVLGVSLDDARKAAARLDAAALDAIGFKSKGLVRAPMPTRGRKPPFSSGAKEVMAGMVKSAVDQKSRKITASSLLLSLLDREEHDPVSALFQELKVNREAVRERLLSQ</sequence>
<feature type="domain" description="Clp R" evidence="2">
    <location>
        <begin position="2"/>
        <end position="152"/>
    </location>
</feature>
<keyword evidence="3" id="KW-0547">Nucleotide-binding</keyword>